<organism evidence="9 10">
    <name type="scientific">Saguinus oedipus</name>
    <name type="common">Cotton-top tamarin</name>
    <name type="synonym">Oedipomidas oedipus</name>
    <dbReference type="NCBI Taxonomy" id="9490"/>
    <lineage>
        <taxon>Eukaryota</taxon>
        <taxon>Metazoa</taxon>
        <taxon>Chordata</taxon>
        <taxon>Craniata</taxon>
        <taxon>Vertebrata</taxon>
        <taxon>Euteleostomi</taxon>
        <taxon>Mammalia</taxon>
        <taxon>Eutheria</taxon>
        <taxon>Euarchontoglires</taxon>
        <taxon>Primates</taxon>
        <taxon>Haplorrhini</taxon>
        <taxon>Platyrrhini</taxon>
        <taxon>Cebidae</taxon>
        <taxon>Callitrichinae</taxon>
        <taxon>Saguinus</taxon>
    </lineage>
</organism>
<protein>
    <recommendedName>
        <fullName evidence="2">DNA-directed RNA polymerase</fullName>
        <ecNumber evidence="2">2.7.7.6</ecNumber>
    </recommendedName>
</protein>
<comment type="caution">
    <text evidence="9">The sequence shown here is derived from an EMBL/GenBank/DDBJ whole genome shotgun (WGS) entry which is preliminary data.</text>
</comment>
<comment type="similarity">
    <text evidence="1">Belongs to the phage and mitochondrial RNA polymerase family.</text>
</comment>
<dbReference type="InterPro" id="IPR046950">
    <property type="entry name" value="DNA-dir_Rpol_C_phage-type"/>
</dbReference>
<dbReference type="SUPFAM" id="SSF56672">
    <property type="entry name" value="DNA/RNA polymerases"/>
    <property type="match status" value="1"/>
</dbReference>
<dbReference type="PANTHER" id="PTHR10102:SF0">
    <property type="entry name" value="DNA-DIRECTED RNA POLYMERASE, MITOCHONDRIAL"/>
    <property type="match status" value="1"/>
</dbReference>
<feature type="domain" description="DNA-directed RNA polymerase C-terminal" evidence="8">
    <location>
        <begin position="3"/>
        <end position="62"/>
    </location>
</feature>
<dbReference type="InterPro" id="IPR043502">
    <property type="entry name" value="DNA/RNA_pol_sf"/>
</dbReference>
<evidence type="ECO:0000256" key="1">
    <source>
        <dbReference type="ARBA" id="ARBA00009493"/>
    </source>
</evidence>
<dbReference type="PANTHER" id="PTHR10102">
    <property type="entry name" value="DNA-DIRECTED RNA POLYMERASE, MITOCHONDRIAL"/>
    <property type="match status" value="1"/>
</dbReference>
<dbReference type="PROSITE" id="PS00489">
    <property type="entry name" value="RNA_POL_PHAGE_2"/>
    <property type="match status" value="1"/>
</dbReference>
<dbReference type="Gene3D" id="1.10.150.20">
    <property type="entry name" value="5' to 3' exonuclease, C-terminal subdomain"/>
    <property type="match status" value="1"/>
</dbReference>
<evidence type="ECO:0000256" key="5">
    <source>
        <dbReference type="ARBA" id="ARBA00022695"/>
    </source>
</evidence>
<proteinExistence type="inferred from homology"/>
<evidence type="ECO:0000256" key="3">
    <source>
        <dbReference type="ARBA" id="ARBA00022478"/>
    </source>
</evidence>
<dbReference type="Proteomes" id="UP001266305">
    <property type="component" value="Unassembled WGS sequence"/>
</dbReference>
<keyword evidence="10" id="KW-1185">Reference proteome</keyword>
<keyword evidence="6" id="KW-0804">Transcription</keyword>
<evidence type="ECO:0000256" key="7">
    <source>
        <dbReference type="ARBA" id="ARBA00048552"/>
    </source>
</evidence>
<dbReference type="Pfam" id="PF00940">
    <property type="entry name" value="RNA_pol"/>
    <property type="match status" value="1"/>
</dbReference>
<gene>
    <name evidence="9" type="ORF">P7K49_032687</name>
</gene>
<comment type="catalytic activity">
    <reaction evidence="7">
        <text>RNA(n) + a ribonucleoside 5'-triphosphate = RNA(n+1) + diphosphate</text>
        <dbReference type="Rhea" id="RHEA:21248"/>
        <dbReference type="Rhea" id="RHEA-COMP:14527"/>
        <dbReference type="Rhea" id="RHEA-COMP:17342"/>
        <dbReference type="ChEBI" id="CHEBI:33019"/>
        <dbReference type="ChEBI" id="CHEBI:61557"/>
        <dbReference type="ChEBI" id="CHEBI:140395"/>
        <dbReference type="EC" id="2.7.7.6"/>
    </reaction>
</comment>
<name>A0ABQ9TPS1_SAGOE</name>
<keyword evidence="3" id="KW-0240">DNA-directed RNA polymerase</keyword>
<reference evidence="9 10" key="1">
    <citation type="submission" date="2023-05" db="EMBL/GenBank/DDBJ databases">
        <title>B98-5 Cell Line De Novo Hybrid Assembly: An Optical Mapping Approach.</title>
        <authorList>
            <person name="Kananen K."/>
            <person name="Auerbach J.A."/>
            <person name="Kautto E."/>
            <person name="Blachly J.S."/>
        </authorList>
    </citation>
    <scope>NUCLEOTIDE SEQUENCE [LARGE SCALE GENOMIC DNA]</scope>
    <source>
        <strain evidence="9">B95-8</strain>
        <tissue evidence="9">Cell line</tissue>
    </source>
</reference>
<accession>A0ABQ9TPS1</accession>
<evidence type="ECO:0000256" key="4">
    <source>
        <dbReference type="ARBA" id="ARBA00022679"/>
    </source>
</evidence>
<evidence type="ECO:0000313" key="10">
    <source>
        <dbReference type="Proteomes" id="UP001266305"/>
    </source>
</evidence>
<dbReference type="InterPro" id="IPR002092">
    <property type="entry name" value="DNA-dir_Rpol_phage-type"/>
</dbReference>
<dbReference type="EC" id="2.7.7.6" evidence="2"/>
<keyword evidence="4" id="KW-0808">Transferase</keyword>
<keyword evidence="5" id="KW-0548">Nucleotidyltransferase</keyword>
<sequence>MQVEVFRRQDARRGSRVAQVLEGFVTRKVVKQTVMTVVYGVTRYGGRLQIEKRLRELSDFPQVCQTSALGPVLISLPFKNLMVSLPLEDQIVLPQTTGCLLWLGSLSLTAYQDPTPGPWASVALCSGRGGPLWATPEGSPPADHPLQEFLWDASQYLVRQVFRSLQEMFSGSRAIQVRPVVLSLLDWGSPTSWTVALA</sequence>
<evidence type="ECO:0000259" key="8">
    <source>
        <dbReference type="Pfam" id="PF00940"/>
    </source>
</evidence>
<evidence type="ECO:0000313" key="9">
    <source>
        <dbReference type="EMBL" id="KAK2086780.1"/>
    </source>
</evidence>
<evidence type="ECO:0000256" key="2">
    <source>
        <dbReference type="ARBA" id="ARBA00012418"/>
    </source>
</evidence>
<dbReference type="EMBL" id="JASSZA010000019">
    <property type="protein sequence ID" value="KAK2086780.1"/>
    <property type="molecule type" value="Genomic_DNA"/>
</dbReference>
<evidence type="ECO:0000256" key="6">
    <source>
        <dbReference type="ARBA" id="ARBA00023163"/>
    </source>
</evidence>